<keyword evidence="1" id="KW-0732">Signal</keyword>
<accession>A0A2W7T836</accession>
<evidence type="ECO:0008006" key="4">
    <source>
        <dbReference type="Google" id="ProtNLM"/>
    </source>
</evidence>
<protein>
    <recommendedName>
        <fullName evidence="4">Ig-like domain-containing protein</fullName>
    </recommendedName>
</protein>
<organism evidence="2 3">
    <name type="scientific">Hydrotalea sandarakina</name>
    <dbReference type="NCBI Taxonomy" id="1004304"/>
    <lineage>
        <taxon>Bacteria</taxon>
        <taxon>Pseudomonadati</taxon>
        <taxon>Bacteroidota</taxon>
        <taxon>Chitinophagia</taxon>
        <taxon>Chitinophagales</taxon>
        <taxon>Chitinophagaceae</taxon>
        <taxon>Hydrotalea</taxon>
    </lineage>
</organism>
<dbReference type="EMBL" id="QKZV01000028">
    <property type="protein sequence ID" value="PZX59392.1"/>
    <property type="molecule type" value="Genomic_DNA"/>
</dbReference>
<feature type="non-terminal residue" evidence="2">
    <location>
        <position position="269"/>
    </location>
</feature>
<sequence length="269" mass="29382">MKKIIFLFCSLIITATTIKAQATYTIMPDINQEYCPNQNINFTITITGATNVRLSSKANIIPPTIVTPLAQDQSNPSVYTFTGSFQDYNEQQTFTLYYDDVTLGPGKSYDFTFTKIKSLNIPSPLYSQVKPNPASITAPRCQSQNFNIYFNNVQFSNSALSTPIAYGTITDYEYLLPKGWKLNGQTATGTNWLPGKNNVSVTSDSSNGDNTYIQIRAVNPCGSNLIKGHNSDIGLIKVSRPAPTLSITSNSFNLCSATTGAFTINGIPT</sequence>
<keyword evidence="3" id="KW-1185">Reference proteome</keyword>
<name>A0A2W7T836_9BACT</name>
<reference evidence="2 3" key="1">
    <citation type="submission" date="2018-06" db="EMBL/GenBank/DDBJ databases">
        <title>Genomic Encyclopedia of Archaeal and Bacterial Type Strains, Phase II (KMG-II): from individual species to whole genera.</title>
        <authorList>
            <person name="Goeker M."/>
        </authorList>
    </citation>
    <scope>NUCLEOTIDE SEQUENCE [LARGE SCALE GENOMIC DNA]</scope>
    <source>
        <strain evidence="2 3">DSM 23241</strain>
    </source>
</reference>
<evidence type="ECO:0000313" key="2">
    <source>
        <dbReference type="EMBL" id="PZX59392.1"/>
    </source>
</evidence>
<proteinExistence type="predicted"/>
<evidence type="ECO:0000313" key="3">
    <source>
        <dbReference type="Proteomes" id="UP000249720"/>
    </source>
</evidence>
<dbReference type="Proteomes" id="UP000249720">
    <property type="component" value="Unassembled WGS sequence"/>
</dbReference>
<gene>
    <name evidence="2" type="ORF">LX80_02869</name>
</gene>
<evidence type="ECO:0000256" key="1">
    <source>
        <dbReference type="SAM" id="SignalP"/>
    </source>
</evidence>
<feature type="chain" id="PRO_5016160137" description="Ig-like domain-containing protein" evidence="1">
    <location>
        <begin position="23"/>
        <end position="269"/>
    </location>
</feature>
<dbReference type="AlphaFoldDB" id="A0A2W7T836"/>
<comment type="caution">
    <text evidence="2">The sequence shown here is derived from an EMBL/GenBank/DDBJ whole genome shotgun (WGS) entry which is preliminary data.</text>
</comment>
<dbReference type="OrthoDB" id="680096at2"/>
<feature type="signal peptide" evidence="1">
    <location>
        <begin position="1"/>
        <end position="22"/>
    </location>
</feature>